<name>A0ABN8PBY3_9CNID</name>
<keyword evidence="4" id="KW-1185">Reference proteome</keyword>
<accession>A0ABN8PBY3</accession>
<evidence type="ECO:0000256" key="2">
    <source>
        <dbReference type="SAM" id="MobiDB-lite"/>
    </source>
</evidence>
<dbReference type="Proteomes" id="UP001159405">
    <property type="component" value="Unassembled WGS sequence"/>
</dbReference>
<evidence type="ECO:0000313" key="3">
    <source>
        <dbReference type="EMBL" id="CAH3137546.1"/>
    </source>
</evidence>
<organism evidence="3 4">
    <name type="scientific">Porites lobata</name>
    <dbReference type="NCBI Taxonomy" id="104759"/>
    <lineage>
        <taxon>Eukaryota</taxon>
        <taxon>Metazoa</taxon>
        <taxon>Cnidaria</taxon>
        <taxon>Anthozoa</taxon>
        <taxon>Hexacorallia</taxon>
        <taxon>Scleractinia</taxon>
        <taxon>Fungiina</taxon>
        <taxon>Poritidae</taxon>
        <taxon>Porites</taxon>
    </lineage>
</organism>
<protein>
    <submittedName>
        <fullName evidence="3">Uncharacterized protein</fullName>
    </submittedName>
</protein>
<feature type="non-terminal residue" evidence="3">
    <location>
        <position position="1"/>
    </location>
</feature>
<evidence type="ECO:0000256" key="1">
    <source>
        <dbReference type="SAM" id="Coils"/>
    </source>
</evidence>
<feature type="coiled-coil region" evidence="1">
    <location>
        <begin position="237"/>
        <end position="278"/>
    </location>
</feature>
<dbReference type="EMBL" id="CALNXK010000059">
    <property type="protein sequence ID" value="CAH3137546.1"/>
    <property type="molecule type" value="Genomic_DNA"/>
</dbReference>
<evidence type="ECO:0000313" key="4">
    <source>
        <dbReference type="Proteomes" id="UP001159405"/>
    </source>
</evidence>
<sequence length="447" mass="52058">LFFLDSVSNLCLKDLSKTVIAELVCRLLADPNALQRFYQSFGLDREKLRPYMLHDIAEFFPDTPVKLLKDVFREFQLYDLAEMLEKVKSRALRLSLPLKEMKKNASERPSKVYSKVEVLMIEYSDWTAVEDAYPDVERIGCFFLALNSQNQITKLTVKVAGQTEELIALRESKETEDNLDLVAKATEAFLKKHLEEEIPRGDYNVRTGAKRSAKKSSSDRRLTEEERSVFQEGGPAVKNLEKMIEEREQRKLEIEKIVKEIQQKEEEVKRHHQREKEKFLLAVSTVMDKWNHQAKDEGLESTLFVVLQLMNFTAWSHEVMEFVKSTRGCLMEKLALIPTTKLIVEDFLEVDTNIPPETLAVRFSWGDKKALAIIQDLLNKRWMTLDLLSILQESQRTLPLMQISFLKMNFISVMPSFIVTHFIYTKICLASQDFVRMNKSQRQVIYK</sequence>
<reference evidence="3 4" key="1">
    <citation type="submission" date="2022-05" db="EMBL/GenBank/DDBJ databases">
        <authorList>
            <consortium name="Genoscope - CEA"/>
            <person name="William W."/>
        </authorList>
    </citation>
    <scope>NUCLEOTIDE SEQUENCE [LARGE SCALE GENOMIC DNA]</scope>
</reference>
<feature type="region of interest" description="Disordered" evidence="2">
    <location>
        <begin position="203"/>
        <end position="230"/>
    </location>
</feature>
<keyword evidence="1" id="KW-0175">Coiled coil</keyword>
<gene>
    <name evidence="3" type="ORF">PLOB_00039048</name>
</gene>
<feature type="compositionally biased region" description="Basic and acidic residues" evidence="2">
    <location>
        <begin position="216"/>
        <end position="229"/>
    </location>
</feature>
<comment type="caution">
    <text evidence="3">The sequence shown here is derived from an EMBL/GenBank/DDBJ whole genome shotgun (WGS) entry which is preliminary data.</text>
</comment>
<proteinExistence type="predicted"/>